<dbReference type="Gene3D" id="3.40.50.720">
    <property type="entry name" value="NAD(P)-binding Rossmann-like Domain"/>
    <property type="match status" value="1"/>
</dbReference>
<evidence type="ECO:0000313" key="7">
    <source>
        <dbReference type="EMBL" id="REK75913.1"/>
    </source>
</evidence>
<protein>
    <recommendedName>
        <fullName evidence="2">precorrin-2 dehydrogenase</fullName>
        <ecNumber evidence="2">1.3.1.76</ecNumber>
    </recommendedName>
</protein>
<keyword evidence="4" id="KW-0520">NAD</keyword>
<comment type="catalytic activity">
    <reaction evidence="6">
        <text>precorrin-2 + NAD(+) = sirohydrochlorin + NADH + 2 H(+)</text>
        <dbReference type="Rhea" id="RHEA:15613"/>
        <dbReference type="ChEBI" id="CHEBI:15378"/>
        <dbReference type="ChEBI" id="CHEBI:57540"/>
        <dbReference type="ChEBI" id="CHEBI:57945"/>
        <dbReference type="ChEBI" id="CHEBI:58351"/>
        <dbReference type="ChEBI" id="CHEBI:58827"/>
        <dbReference type="EC" id="1.3.1.76"/>
    </reaction>
</comment>
<evidence type="ECO:0000256" key="4">
    <source>
        <dbReference type="ARBA" id="ARBA00023027"/>
    </source>
</evidence>
<evidence type="ECO:0000256" key="2">
    <source>
        <dbReference type="ARBA" id="ARBA00012400"/>
    </source>
</evidence>
<dbReference type="SUPFAM" id="SSF75615">
    <property type="entry name" value="Siroheme synthase middle domains-like"/>
    <property type="match status" value="1"/>
</dbReference>
<gene>
    <name evidence="7" type="ORF">DX130_02215</name>
</gene>
<evidence type="ECO:0000256" key="5">
    <source>
        <dbReference type="ARBA" id="ARBA00023244"/>
    </source>
</evidence>
<keyword evidence="5" id="KW-0627">Porphyrin biosynthesis</keyword>
<evidence type="ECO:0000256" key="6">
    <source>
        <dbReference type="ARBA" id="ARBA00047561"/>
    </source>
</evidence>
<name>A0A371PIF4_9BACL</name>
<dbReference type="GO" id="GO:0004325">
    <property type="term" value="F:ferrochelatase activity"/>
    <property type="evidence" value="ECO:0007669"/>
    <property type="project" value="InterPro"/>
</dbReference>
<dbReference type="UniPathway" id="UPA00262">
    <property type="reaction ID" value="UER00222"/>
</dbReference>
<dbReference type="InterPro" id="IPR028161">
    <property type="entry name" value="Met8-like"/>
</dbReference>
<dbReference type="EMBL" id="QUBQ01000001">
    <property type="protein sequence ID" value="REK75913.1"/>
    <property type="molecule type" value="Genomic_DNA"/>
</dbReference>
<dbReference type="AlphaFoldDB" id="A0A371PIF4"/>
<comment type="pathway">
    <text evidence="1">Porphyrin-containing compound metabolism; siroheme biosynthesis; sirohydrochlorin from precorrin-2: step 1/1.</text>
</comment>
<dbReference type="NCBIfam" id="TIGR01470">
    <property type="entry name" value="cysG_Nterm"/>
    <property type="match status" value="1"/>
</dbReference>
<evidence type="ECO:0000313" key="8">
    <source>
        <dbReference type="Proteomes" id="UP000261905"/>
    </source>
</evidence>
<dbReference type="OrthoDB" id="9773765at2"/>
<comment type="caution">
    <text evidence="7">The sequence shown here is derived from an EMBL/GenBank/DDBJ whole genome shotgun (WGS) entry which is preliminary data.</text>
</comment>
<organism evidence="7 8">
    <name type="scientific">Paenibacillus paeoniae</name>
    <dbReference type="NCBI Taxonomy" id="2292705"/>
    <lineage>
        <taxon>Bacteria</taxon>
        <taxon>Bacillati</taxon>
        <taxon>Bacillota</taxon>
        <taxon>Bacilli</taxon>
        <taxon>Bacillales</taxon>
        <taxon>Paenibacillaceae</taxon>
        <taxon>Paenibacillus</taxon>
    </lineage>
</organism>
<dbReference type="Proteomes" id="UP000261905">
    <property type="component" value="Unassembled WGS sequence"/>
</dbReference>
<keyword evidence="3" id="KW-0560">Oxidoreductase</keyword>
<evidence type="ECO:0000256" key="3">
    <source>
        <dbReference type="ARBA" id="ARBA00023002"/>
    </source>
</evidence>
<dbReference type="RefSeq" id="WP_116042480.1">
    <property type="nucleotide sequence ID" value="NZ_QUBQ01000001.1"/>
</dbReference>
<reference evidence="7 8" key="1">
    <citation type="submission" date="2018-08" db="EMBL/GenBank/DDBJ databases">
        <title>Paenibacillus sp. M4BSY-1, whole genome shotgun sequence.</title>
        <authorList>
            <person name="Tuo L."/>
        </authorList>
    </citation>
    <scope>NUCLEOTIDE SEQUENCE [LARGE SCALE GENOMIC DNA]</scope>
    <source>
        <strain evidence="7 8">M4BSY-1</strain>
    </source>
</reference>
<dbReference type="SUPFAM" id="SSF51735">
    <property type="entry name" value="NAD(P)-binding Rossmann-fold domains"/>
    <property type="match status" value="1"/>
</dbReference>
<proteinExistence type="predicted"/>
<dbReference type="EC" id="1.3.1.76" evidence="2"/>
<evidence type="ECO:0000256" key="1">
    <source>
        <dbReference type="ARBA" id="ARBA00005010"/>
    </source>
</evidence>
<dbReference type="InterPro" id="IPR042518">
    <property type="entry name" value="SirC_C"/>
</dbReference>
<dbReference type="GO" id="GO:0019354">
    <property type="term" value="P:siroheme biosynthetic process"/>
    <property type="evidence" value="ECO:0007669"/>
    <property type="project" value="UniProtKB-UniPathway"/>
</dbReference>
<dbReference type="InterPro" id="IPR006367">
    <property type="entry name" value="Sirohaem_synthase_N"/>
</dbReference>
<dbReference type="PANTHER" id="PTHR35330">
    <property type="entry name" value="SIROHEME BIOSYNTHESIS PROTEIN MET8"/>
    <property type="match status" value="1"/>
</dbReference>
<dbReference type="Gene3D" id="1.10.8.610">
    <property type="entry name" value="SirC, precorrin-2 dehydrogenase, C-terminal helical domain-like"/>
    <property type="match status" value="1"/>
</dbReference>
<dbReference type="GO" id="GO:0043115">
    <property type="term" value="F:precorrin-2 dehydrogenase activity"/>
    <property type="evidence" value="ECO:0007669"/>
    <property type="project" value="UniProtKB-EC"/>
</dbReference>
<keyword evidence="8" id="KW-1185">Reference proteome</keyword>
<dbReference type="InterPro" id="IPR036291">
    <property type="entry name" value="NAD(P)-bd_dom_sf"/>
</dbReference>
<sequence length="220" mass="23834">MEGNTAGGFYPVALRLSGKLCIIIGGGKVAERKLKGLMESGADRIELISPVVTQGIEAWAASGRFLWRSRPYAPGDLEGAWLLIAATDDRALNAGLAAEADRLGILSNIADDYESGSFITPAVTRKGPLLISVTTSGASPALAKSLNKELDERYGKRYGEAAAKLGELRKLMMTREDIPEGKDELLRLAAREAFDDRIETMIPEQWLESLIARTKGRAWS</sequence>
<dbReference type="Pfam" id="PF13241">
    <property type="entry name" value="NAD_binding_7"/>
    <property type="match status" value="1"/>
</dbReference>
<accession>A0A371PIF4</accession>
<dbReference type="PANTHER" id="PTHR35330:SF1">
    <property type="entry name" value="SIROHEME BIOSYNTHESIS PROTEIN MET8"/>
    <property type="match status" value="1"/>
</dbReference>